<accession>A0A0S8FW14</accession>
<evidence type="ECO:0000313" key="2">
    <source>
        <dbReference type="Proteomes" id="UP000051373"/>
    </source>
</evidence>
<gene>
    <name evidence="1" type="ORF">AMJ83_05320</name>
</gene>
<organism evidence="1 2">
    <name type="scientific">candidate division WOR_3 bacterium SM23_42</name>
    <dbReference type="NCBI Taxonomy" id="1703779"/>
    <lineage>
        <taxon>Bacteria</taxon>
        <taxon>Bacteria division WOR-3</taxon>
    </lineage>
</organism>
<protein>
    <submittedName>
        <fullName evidence="1">Uncharacterized protein</fullName>
    </submittedName>
</protein>
<evidence type="ECO:0000313" key="1">
    <source>
        <dbReference type="EMBL" id="KPK63868.1"/>
    </source>
</evidence>
<dbReference type="Proteomes" id="UP000051373">
    <property type="component" value="Unassembled WGS sequence"/>
</dbReference>
<sequence>MMFSERGILTFCLQINPRSLVAEIRISEYQWAEYQDISVSGYEKPVGHLLFRYADFLLTDTLIIRYAYCRDSVMRQACSVECKEYIVHS</sequence>
<comment type="caution">
    <text evidence="1">The sequence shown here is derived from an EMBL/GenBank/DDBJ whole genome shotgun (WGS) entry which is preliminary data.</text>
</comment>
<proteinExistence type="predicted"/>
<dbReference type="STRING" id="1703779.AMJ83_05320"/>
<reference evidence="1 2" key="1">
    <citation type="journal article" date="2015" name="Microbiome">
        <title>Genomic resolution of linkages in carbon, nitrogen, and sulfur cycling among widespread estuary sediment bacteria.</title>
        <authorList>
            <person name="Baker B.J."/>
            <person name="Lazar C.S."/>
            <person name="Teske A.P."/>
            <person name="Dick G.J."/>
        </authorList>
    </citation>
    <scope>NUCLEOTIDE SEQUENCE [LARGE SCALE GENOMIC DNA]</scope>
    <source>
        <strain evidence="1">SM23_42</strain>
    </source>
</reference>
<dbReference type="AlphaFoldDB" id="A0A0S8FW14"/>
<dbReference type="EMBL" id="LJUJ01000008">
    <property type="protein sequence ID" value="KPK63868.1"/>
    <property type="molecule type" value="Genomic_DNA"/>
</dbReference>
<name>A0A0S8FW14_UNCW3</name>